<reference evidence="3 4" key="1">
    <citation type="submission" date="2018-07" db="EMBL/GenBank/DDBJ databases">
        <title>Comparative genomes isolates from brazilian mangrove.</title>
        <authorList>
            <person name="De Araujo J.E."/>
            <person name="Taketani R.G."/>
            <person name="Silva M.C.P."/>
            <person name="Lourenco M.V."/>
            <person name="Oliveira V.M."/>
            <person name="Andreote F.D."/>
        </authorList>
    </citation>
    <scope>NUCLEOTIDE SEQUENCE [LARGE SCALE GENOMIC DNA]</scope>
    <source>
        <strain evidence="3 4">HEX PRIS-MGV</strain>
    </source>
</reference>
<sequence length="825" mass="93828">MRVERLLQISVALLAALGSLLLAIGQGGFATLPLMATMAAFLSVYVTDIRGWITLNRNLANFAALIAVLFSFFDFWDANDAKLVAIAKLLIYLQIVLLFQPKTIRVYWHLAVLSLLQVVVAAALNMGVSFGLMLIPYSLTALTTLCLFFIFRETLRVDPELRAAHDAVENRPLFTLFGGKGTDSSGMAGNPTADVTLVGQLPANLSTVFSSGKMFAQVLKMSFFTLCATVILFYSFPRFDEGGALGQSLGGGLGTQTGFKDQISLNEMGQILQSDKFVMRVRLTEVDSGKLKDTEYEPYFRGTSLSTYIPNNKTWIVGNLREYRVSEIKPPPPGQEYVRQTIATNQNMRFDRTNDGVLLFSMYPAYASKNTSPDIVDNQTLGILSMSSDTRTNERQPEEYELIVPWYPFGTKSNLRPCRHPLSDREFRSYLTRDLTQVPLDKDFANTLFPGLWKLANDLATNVTTGENGERSQAAIAQRMERYFVNDGNYTYSLHVLPHLKNTRLDPIEDFVVNHKTGHCEFFASALAIMLRTQDIPARVVVGYKGGEFNSFGKYYAVKQKHAHAWVECYLRSDQLPAGVKPEEFPNGAWLRLDPTPASRLSPNRQSTGTIFDTFLDWFDYVELAWRDYVVDMNYDRQTKDIYKPLTDNLVKPFEGWISREQWMKFFRNTLESMGIHLSDEWFSGIASIFTMLILLVLVVFFEICRTILRHAWPRLRRLFAKWFPASTHRAGFYFKLERMLAKAGWQRDKSDTPREFIDRVISDCRSRNIGGEMVSPMSELLDWYYQIRFGGRTLAPQQQEAIGEYLSVVEQQTTVIRQKKAFAK</sequence>
<dbReference type="InterPro" id="IPR038765">
    <property type="entry name" value="Papain-like_cys_pep_sf"/>
</dbReference>
<keyword evidence="1" id="KW-1133">Transmembrane helix</keyword>
<evidence type="ECO:0000259" key="2">
    <source>
        <dbReference type="SMART" id="SM00460"/>
    </source>
</evidence>
<dbReference type="SMART" id="SM00460">
    <property type="entry name" value="TGc"/>
    <property type="match status" value="1"/>
</dbReference>
<dbReference type="Proteomes" id="UP000253562">
    <property type="component" value="Unassembled WGS sequence"/>
</dbReference>
<dbReference type="SUPFAM" id="SSF54001">
    <property type="entry name" value="Cysteine proteinases"/>
    <property type="match status" value="1"/>
</dbReference>
<dbReference type="InterPro" id="IPR025403">
    <property type="entry name" value="TgpA-like_C"/>
</dbReference>
<dbReference type="OrthoDB" id="9804872at2"/>
<proteinExistence type="predicted"/>
<feature type="transmembrane region" description="Helical" evidence="1">
    <location>
        <begin position="130"/>
        <end position="151"/>
    </location>
</feature>
<feature type="transmembrane region" description="Helical" evidence="1">
    <location>
        <begin position="59"/>
        <end position="76"/>
    </location>
</feature>
<dbReference type="Pfam" id="PF11992">
    <property type="entry name" value="TgpA_N"/>
    <property type="match status" value="1"/>
</dbReference>
<dbReference type="Pfam" id="PF01841">
    <property type="entry name" value="Transglut_core"/>
    <property type="match status" value="1"/>
</dbReference>
<feature type="domain" description="Transglutaminase-like" evidence="2">
    <location>
        <begin position="512"/>
        <end position="597"/>
    </location>
</feature>
<feature type="transmembrane region" description="Helical" evidence="1">
    <location>
        <begin position="82"/>
        <end position="99"/>
    </location>
</feature>
<feature type="transmembrane region" description="Helical" evidence="1">
    <location>
        <begin position="218"/>
        <end position="236"/>
    </location>
</feature>
<dbReference type="PANTHER" id="PTHR42736">
    <property type="entry name" value="PROTEIN-GLUTAMINE GAMMA-GLUTAMYLTRANSFERASE"/>
    <property type="match status" value="1"/>
</dbReference>
<dbReference type="InterPro" id="IPR002931">
    <property type="entry name" value="Transglutaminase-like"/>
</dbReference>
<evidence type="ECO:0000313" key="4">
    <source>
        <dbReference type="Proteomes" id="UP000253562"/>
    </source>
</evidence>
<accession>A0A368KVW2</accession>
<feature type="transmembrane region" description="Helical" evidence="1">
    <location>
        <begin position="32"/>
        <end position="47"/>
    </location>
</feature>
<feature type="transmembrane region" description="Helical" evidence="1">
    <location>
        <begin position="106"/>
        <end position="124"/>
    </location>
</feature>
<comment type="caution">
    <text evidence="3">The sequence shown here is derived from an EMBL/GenBank/DDBJ whole genome shotgun (WGS) entry which is preliminary data.</text>
</comment>
<dbReference type="InterPro" id="IPR052901">
    <property type="entry name" value="Bact_TGase-like"/>
</dbReference>
<dbReference type="RefSeq" id="WP_114367623.1">
    <property type="nucleotide sequence ID" value="NZ_QPEX01000010.1"/>
</dbReference>
<evidence type="ECO:0000313" key="3">
    <source>
        <dbReference type="EMBL" id="RCS54558.1"/>
    </source>
</evidence>
<name>A0A368KVW2_9BACT</name>
<protein>
    <submittedName>
        <fullName evidence="3">DUF3488 domain-containing protein</fullName>
    </submittedName>
</protein>
<keyword evidence="1" id="KW-0472">Membrane</keyword>
<evidence type="ECO:0000256" key="1">
    <source>
        <dbReference type="SAM" id="Phobius"/>
    </source>
</evidence>
<dbReference type="AlphaFoldDB" id="A0A368KVW2"/>
<organism evidence="3 4">
    <name type="scientific">Bremerella cremea</name>
    <dbReference type="NCBI Taxonomy" id="1031537"/>
    <lineage>
        <taxon>Bacteria</taxon>
        <taxon>Pseudomonadati</taxon>
        <taxon>Planctomycetota</taxon>
        <taxon>Planctomycetia</taxon>
        <taxon>Pirellulales</taxon>
        <taxon>Pirellulaceae</taxon>
        <taxon>Bremerella</taxon>
    </lineage>
</organism>
<feature type="transmembrane region" description="Helical" evidence="1">
    <location>
        <begin position="682"/>
        <end position="709"/>
    </location>
</feature>
<dbReference type="Gene3D" id="3.10.620.30">
    <property type="match status" value="1"/>
</dbReference>
<dbReference type="PANTHER" id="PTHR42736:SF1">
    <property type="entry name" value="PROTEIN-GLUTAMINE GAMMA-GLUTAMYLTRANSFERASE"/>
    <property type="match status" value="1"/>
</dbReference>
<gene>
    <name evidence="3" type="ORF">DTL42_05315</name>
</gene>
<dbReference type="InterPro" id="IPR021878">
    <property type="entry name" value="TgpA_N"/>
</dbReference>
<dbReference type="EMBL" id="QPEX01000010">
    <property type="protein sequence ID" value="RCS54558.1"/>
    <property type="molecule type" value="Genomic_DNA"/>
</dbReference>
<dbReference type="Pfam" id="PF13559">
    <property type="entry name" value="DUF4129"/>
    <property type="match status" value="1"/>
</dbReference>
<keyword evidence="1" id="KW-0812">Transmembrane</keyword>